<keyword evidence="3" id="KW-1185">Reference proteome</keyword>
<dbReference type="KEGG" id="ppsc:EHS13_18700"/>
<dbReference type="AlphaFoldDB" id="A0A6B8RM77"/>
<gene>
    <name evidence="2" type="ORF">EHS13_18700</name>
</gene>
<dbReference type="Pfam" id="PF01381">
    <property type="entry name" value="HTH_3"/>
    <property type="match status" value="1"/>
</dbReference>
<accession>A0A6B8RM77</accession>
<dbReference type="RefSeq" id="WP_155701835.1">
    <property type="nucleotide sequence ID" value="NZ_CP034235.1"/>
</dbReference>
<protein>
    <submittedName>
        <fullName evidence="2">XRE family transcriptional regulator</fullName>
    </submittedName>
</protein>
<proteinExistence type="predicted"/>
<dbReference type="Gene3D" id="1.10.260.40">
    <property type="entry name" value="lambda repressor-like DNA-binding domains"/>
    <property type="match status" value="1"/>
</dbReference>
<dbReference type="InterPro" id="IPR010982">
    <property type="entry name" value="Lambda_DNA-bd_dom_sf"/>
</dbReference>
<organism evidence="2 3">
    <name type="scientific">Paenibacillus psychroresistens</name>
    <dbReference type="NCBI Taxonomy" id="1778678"/>
    <lineage>
        <taxon>Bacteria</taxon>
        <taxon>Bacillati</taxon>
        <taxon>Bacillota</taxon>
        <taxon>Bacilli</taxon>
        <taxon>Bacillales</taxon>
        <taxon>Paenibacillaceae</taxon>
        <taxon>Paenibacillus</taxon>
    </lineage>
</organism>
<sequence length="137" mass="15937">MSDIFHERFTELMDKKGWNQDVGALKFGVSRVSISKYMGKGKDRSLPGYDLLIKIANTFNVSVDYMLGRTDEPFELYKSENGQSLEEEKSLSDFMVQAEMMLHENANIEDAVLKNILRYMKFTFEEKMNEKKNNINT</sequence>
<evidence type="ECO:0000259" key="1">
    <source>
        <dbReference type="PROSITE" id="PS50943"/>
    </source>
</evidence>
<name>A0A6B8RM77_9BACL</name>
<dbReference type="Proteomes" id="UP000426246">
    <property type="component" value="Chromosome"/>
</dbReference>
<evidence type="ECO:0000313" key="3">
    <source>
        <dbReference type="Proteomes" id="UP000426246"/>
    </source>
</evidence>
<dbReference type="OrthoDB" id="9812960at2"/>
<dbReference type="CDD" id="cd00093">
    <property type="entry name" value="HTH_XRE"/>
    <property type="match status" value="1"/>
</dbReference>
<feature type="domain" description="HTH cro/C1-type" evidence="1">
    <location>
        <begin position="11"/>
        <end position="66"/>
    </location>
</feature>
<dbReference type="EMBL" id="CP034235">
    <property type="protein sequence ID" value="QGQ96762.1"/>
    <property type="molecule type" value="Genomic_DNA"/>
</dbReference>
<dbReference type="PROSITE" id="PS50943">
    <property type="entry name" value="HTH_CROC1"/>
    <property type="match status" value="1"/>
</dbReference>
<evidence type="ECO:0000313" key="2">
    <source>
        <dbReference type="EMBL" id="QGQ96762.1"/>
    </source>
</evidence>
<dbReference type="InterPro" id="IPR001387">
    <property type="entry name" value="Cro/C1-type_HTH"/>
</dbReference>
<reference evidence="3" key="1">
    <citation type="submission" date="2018-11" db="EMBL/GenBank/DDBJ databases">
        <title>Complete genome sequence of Paenibacillus sp. ML311-T8.</title>
        <authorList>
            <person name="Nam Y.-D."/>
            <person name="Kang J."/>
            <person name="Chung W.-H."/>
            <person name="Park Y.S."/>
        </authorList>
    </citation>
    <scope>NUCLEOTIDE SEQUENCE [LARGE SCALE GENOMIC DNA]</scope>
    <source>
        <strain evidence="3">ML311-T8</strain>
    </source>
</reference>
<dbReference type="SUPFAM" id="SSF47413">
    <property type="entry name" value="lambda repressor-like DNA-binding domains"/>
    <property type="match status" value="1"/>
</dbReference>
<dbReference type="GO" id="GO:0003677">
    <property type="term" value="F:DNA binding"/>
    <property type="evidence" value="ECO:0007669"/>
    <property type="project" value="InterPro"/>
</dbReference>